<accession>R7QBI9</accession>
<reference evidence="2" key="1">
    <citation type="journal article" date="2013" name="Proc. Natl. Acad. Sci. U.S.A.">
        <title>Genome structure and metabolic features in the red seaweed Chondrus crispus shed light on evolution of the Archaeplastida.</title>
        <authorList>
            <person name="Collen J."/>
            <person name="Porcel B."/>
            <person name="Carre W."/>
            <person name="Ball S.G."/>
            <person name="Chaparro C."/>
            <person name="Tonon T."/>
            <person name="Barbeyron T."/>
            <person name="Michel G."/>
            <person name="Noel B."/>
            <person name="Valentin K."/>
            <person name="Elias M."/>
            <person name="Artiguenave F."/>
            <person name="Arun A."/>
            <person name="Aury J.M."/>
            <person name="Barbosa-Neto J.F."/>
            <person name="Bothwell J.H."/>
            <person name="Bouget F.Y."/>
            <person name="Brillet L."/>
            <person name="Cabello-Hurtado F."/>
            <person name="Capella-Gutierrez S."/>
            <person name="Charrier B."/>
            <person name="Cladiere L."/>
            <person name="Cock J.M."/>
            <person name="Coelho S.M."/>
            <person name="Colleoni C."/>
            <person name="Czjzek M."/>
            <person name="Da Silva C."/>
            <person name="Delage L."/>
            <person name="Denoeud F."/>
            <person name="Deschamps P."/>
            <person name="Dittami S.M."/>
            <person name="Gabaldon T."/>
            <person name="Gachon C.M."/>
            <person name="Groisillier A."/>
            <person name="Herve C."/>
            <person name="Jabbari K."/>
            <person name="Katinka M."/>
            <person name="Kloareg B."/>
            <person name="Kowalczyk N."/>
            <person name="Labadie K."/>
            <person name="Leblanc C."/>
            <person name="Lopez P.J."/>
            <person name="McLachlan D.H."/>
            <person name="Meslet-Cladiere L."/>
            <person name="Moustafa A."/>
            <person name="Nehr Z."/>
            <person name="Nyvall Collen P."/>
            <person name="Panaud O."/>
            <person name="Partensky F."/>
            <person name="Poulain J."/>
            <person name="Rensing S.A."/>
            <person name="Rousvoal S."/>
            <person name="Samson G."/>
            <person name="Symeonidi A."/>
            <person name="Weissenbach J."/>
            <person name="Zambounis A."/>
            <person name="Wincker P."/>
            <person name="Boyen C."/>
        </authorList>
    </citation>
    <scope>NUCLEOTIDE SEQUENCE [LARGE SCALE GENOMIC DNA]</scope>
    <source>
        <strain evidence="2">cv. Stackhouse</strain>
    </source>
</reference>
<proteinExistence type="predicted"/>
<dbReference type="GeneID" id="17323404"/>
<gene>
    <name evidence="1" type="ORF">CHC_T00004004001</name>
</gene>
<dbReference type="Gramene" id="CDF35872">
    <property type="protein sequence ID" value="CDF35872"/>
    <property type="gene ID" value="CHC_T00004004001"/>
</dbReference>
<dbReference type="KEGG" id="ccp:CHC_T00004004001"/>
<evidence type="ECO:0000313" key="1">
    <source>
        <dbReference type="EMBL" id="CDF35872.1"/>
    </source>
</evidence>
<sequence>MRTLSLPAPRLWYQNSTHGRRECSLHHIAFSRSNTDALIHPHIRSLVTSLGL</sequence>
<name>R7QBI9_CHOCR</name>
<evidence type="ECO:0000313" key="2">
    <source>
        <dbReference type="Proteomes" id="UP000012073"/>
    </source>
</evidence>
<dbReference type="AlphaFoldDB" id="R7QBI9"/>
<dbReference type="EMBL" id="HG001750">
    <property type="protein sequence ID" value="CDF35872.1"/>
    <property type="molecule type" value="Genomic_DNA"/>
</dbReference>
<dbReference type="Proteomes" id="UP000012073">
    <property type="component" value="Unassembled WGS sequence"/>
</dbReference>
<keyword evidence="2" id="KW-1185">Reference proteome</keyword>
<protein>
    <submittedName>
        <fullName evidence="1">Uncharacterized protein</fullName>
    </submittedName>
</protein>
<dbReference type="RefSeq" id="XP_005715691.1">
    <property type="nucleotide sequence ID" value="XM_005715634.1"/>
</dbReference>
<organism evidence="1 2">
    <name type="scientific">Chondrus crispus</name>
    <name type="common">Carrageen Irish moss</name>
    <name type="synonym">Polymorpha crispa</name>
    <dbReference type="NCBI Taxonomy" id="2769"/>
    <lineage>
        <taxon>Eukaryota</taxon>
        <taxon>Rhodophyta</taxon>
        <taxon>Florideophyceae</taxon>
        <taxon>Rhodymeniophycidae</taxon>
        <taxon>Gigartinales</taxon>
        <taxon>Gigartinaceae</taxon>
        <taxon>Chondrus</taxon>
    </lineage>
</organism>